<evidence type="ECO:0000313" key="2">
    <source>
        <dbReference type="Proteomes" id="UP000274822"/>
    </source>
</evidence>
<gene>
    <name evidence="1" type="ORF">BC938DRAFT_476367</name>
</gene>
<organism evidence="1 2">
    <name type="scientific">Jimgerdemannia flammicorona</name>
    <dbReference type="NCBI Taxonomy" id="994334"/>
    <lineage>
        <taxon>Eukaryota</taxon>
        <taxon>Fungi</taxon>
        <taxon>Fungi incertae sedis</taxon>
        <taxon>Mucoromycota</taxon>
        <taxon>Mucoromycotina</taxon>
        <taxon>Endogonomycetes</taxon>
        <taxon>Endogonales</taxon>
        <taxon>Endogonaceae</taxon>
        <taxon>Jimgerdemannia</taxon>
    </lineage>
</organism>
<accession>A0A433QQL6</accession>
<name>A0A433QQL6_9FUNG</name>
<sequence>MSLWDEGIQLSVIRVVACMGSQQCACSILPIEHKREHVTTRVVDISCHELKRCLEFEESLKRKALSSTENNDKRNTAYVTNNKRTKRSARFLLTSKNRPQIQNDSGSSTVSEVATRGSWKRWLAGPPHKWRI</sequence>
<keyword evidence="2" id="KW-1185">Reference proteome</keyword>
<evidence type="ECO:0000313" key="1">
    <source>
        <dbReference type="EMBL" id="RUS32061.1"/>
    </source>
</evidence>
<reference evidence="1 2" key="1">
    <citation type="journal article" date="2018" name="New Phytol.">
        <title>Phylogenomics of Endogonaceae and evolution of mycorrhizas within Mucoromycota.</title>
        <authorList>
            <person name="Chang Y."/>
            <person name="Desiro A."/>
            <person name="Na H."/>
            <person name="Sandor L."/>
            <person name="Lipzen A."/>
            <person name="Clum A."/>
            <person name="Barry K."/>
            <person name="Grigoriev I.V."/>
            <person name="Martin F.M."/>
            <person name="Stajich J.E."/>
            <person name="Smith M.E."/>
            <person name="Bonito G."/>
            <person name="Spatafora J.W."/>
        </authorList>
    </citation>
    <scope>NUCLEOTIDE SEQUENCE [LARGE SCALE GENOMIC DNA]</scope>
    <source>
        <strain evidence="1 2">AD002</strain>
    </source>
</reference>
<dbReference type="AlphaFoldDB" id="A0A433QQL6"/>
<dbReference type="Proteomes" id="UP000274822">
    <property type="component" value="Unassembled WGS sequence"/>
</dbReference>
<proteinExistence type="predicted"/>
<dbReference type="EMBL" id="RBNJ01002348">
    <property type="protein sequence ID" value="RUS32061.1"/>
    <property type="molecule type" value="Genomic_DNA"/>
</dbReference>
<comment type="caution">
    <text evidence="1">The sequence shown here is derived from an EMBL/GenBank/DDBJ whole genome shotgun (WGS) entry which is preliminary data.</text>
</comment>
<protein>
    <submittedName>
        <fullName evidence="1">Uncharacterized protein</fullName>
    </submittedName>
</protein>